<dbReference type="GO" id="GO:0016491">
    <property type="term" value="F:oxidoreductase activity"/>
    <property type="evidence" value="ECO:0007669"/>
    <property type="project" value="UniProtKB-KW"/>
</dbReference>
<feature type="domain" description="Pyrroline-5-carboxylate reductase catalytic N-terminal" evidence="2">
    <location>
        <begin position="7"/>
        <end position="96"/>
    </location>
</feature>
<dbReference type="AlphaFoldDB" id="A0A1K0FT16"/>
<dbReference type="InterPro" id="IPR028939">
    <property type="entry name" value="P5C_Rdtase_cat_N"/>
</dbReference>
<evidence type="ECO:0000256" key="1">
    <source>
        <dbReference type="ARBA" id="ARBA00023002"/>
    </source>
</evidence>
<accession>A0A1K0FT16</accession>
<dbReference type="PANTHER" id="PTHR14239">
    <property type="entry name" value="DUDULIN-RELATED"/>
    <property type="match status" value="1"/>
</dbReference>
<keyword evidence="4" id="KW-1185">Reference proteome</keyword>
<dbReference type="SUPFAM" id="SSF51735">
    <property type="entry name" value="NAD(P)-binding Rossmann-fold domains"/>
    <property type="match status" value="1"/>
</dbReference>
<proteinExistence type="predicted"/>
<organism evidence="3 4">
    <name type="scientific">Couchioplanes caeruleus subsp. caeruleus</name>
    <dbReference type="NCBI Taxonomy" id="56427"/>
    <lineage>
        <taxon>Bacteria</taxon>
        <taxon>Bacillati</taxon>
        <taxon>Actinomycetota</taxon>
        <taxon>Actinomycetes</taxon>
        <taxon>Micromonosporales</taxon>
        <taxon>Micromonosporaceae</taxon>
        <taxon>Couchioplanes</taxon>
    </lineage>
</organism>
<evidence type="ECO:0000313" key="3">
    <source>
        <dbReference type="EMBL" id="OJF15808.1"/>
    </source>
</evidence>
<dbReference type="InterPro" id="IPR051267">
    <property type="entry name" value="STEAP_metalloreductase"/>
</dbReference>
<keyword evidence="1" id="KW-0560">Oxidoreductase</keyword>
<dbReference type="PANTHER" id="PTHR14239:SF10">
    <property type="entry name" value="REDUCTASE"/>
    <property type="match status" value="1"/>
</dbReference>
<dbReference type="Proteomes" id="UP000182486">
    <property type="component" value="Unassembled WGS sequence"/>
</dbReference>
<comment type="caution">
    <text evidence="3">The sequence shown here is derived from an EMBL/GenBank/DDBJ whole genome shotgun (WGS) entry which is preliminary data.</text>
</comment>
<gene>
    <name evidence="3" type="ORF">BG844_02555</name>
</gene>
<dbReference type="RefSeq" id="WP_071803086.1">
    <property type="nucleotide sequence ID" value="NZ_MEIA01000011.1"/>
</dbReference>
<dbReference type="InterPro" id="IPR036291">
    <property type="entry name" value="NAD(P)-bd_dom_sf"/>
</dbReference>
<dbReference type="Gene3D" id="3.40.50.720">
    <property type="entry name" value="NAD(P)-binding Rossmann-like Domain"/>
    <property type="match status" value="1"/>
</dbReference>
<dbReference type="Pfam" id="PF03807">
    <property type="entry name" value="F420_oxidored"/>
    <property type="match status" value="1"/>
</dbReference>
<dbReference type="EMBL" id="MEIA01000011">
    <property type="protein sequence ID" value="OJF15808.1"/>
    <property type="molecule type" value="Genomic_DNA"/>
</dbReference>
<sequence>MMDGPGRIAIVGYGPVGRALTALLRDEGHDVIIGSRDPDRLTSGIVAADVPCMDWRSAVERADVVVLAVPYVAVDDVVADWPTGGAGRIVVDPTNPVALSPDGHIISGLDGNDTVGSRLAKSLRSVIVVRAFTHVMEELLAVRGRRQPGLWAMAIAGDDSRAKATVGDIVKATGFVPVDIGSLAKSAPLDPGGVLFPQMFTVADMKRRLREGS</sequence>
<evidence type="ECO:0000313" key="4">
    <source>
        <dbReference type="Proteomes" id="UP000182486"/>
    </source>
</evidence>
<protein>
    <recommendedName>
        <fullName evidence="2">Pyrroline-5-carboxylate reductase catalytic N-terminal domain-containing protein</fullName>
    </recommendedName>
</protein>
<evidence type="ECO:0000259" key="2">
    <source>
        <dbReference type="Pfam" id="PF03807"/>
    </source>
</evidence>
<reference evidence="3 4" key="1">
    <citation type="submission" date="2016-09" db="EMBL/GenBank/DDBJ databases">
        <title>Couchioplanes caeruleus draft genome sequence.</title>
        <authorList>
            <person name="Sheehan J."/>
            <person name="Caffrey P."/>
        </authorList>
    </citation>
    <scope>NUCLEOTIDE SEQUENCE [LARGE SCALE GENOMIC DNA]</scope>
    <source>
        <strain evidence="3 4">DSM 43634</strain>
    </source>
</reference>
<name>A0A1K0FT16_9ACTN</name>